<evidence type="ECO:0000256" key="1">
    <source>
        <dbReference type="ARBA" id="ARBA00000142"/>
    </source>
</evidence>
<proteinExistence type="predicted"/>
<dbReference type="PANTHER" id="PTHR23417:SF21">
    <property type="entry name" value="TRNA (GUANINE-N(7)-)-METHYLTRANSFERASE"/>
    <property type="match status" value="1"/>
</dbReference>
<accession>A0AB40CP80</accession>
<dbReference type="FunFam" id="3.40.50.150:FF:000230">
    <property type="entry name" value="tRNA (Guanine-N(7)-)-methyltransferase"/>
    <property type="match status" value="1"/>
</dbReference>
<dbReference type="GO" id="GO:0043527">
    <property type="term" value="C:tRNA methyltransferase complex"/>
    <property type="evidence" value="ECO:0007669"/>
    <property type="project" value="TreeGrafter"/>
</dbReference>
<comment type="catalytic activity">
    <reaction evidence="1">
        <text>guanosine(46) in tRNA + S-adenosyl-L-methionine = N(7)-methylguanosine(46) in tRNA + S-adenosyl-L-homocysteine</text>
        <dbReference type="Rhea" id="RHEA:42708"/>
        <dbReference type="Rhea" id="RHEA-COMP:10188"/>
        <dbReference type="Rhea" id="RHEA-COMP:10189"/>
        <dbReference type="ChEBI" id="CHEBI:57856"/>
        <dbReference type="ChEBI" id="CHEBI:59789"/>
        <dbReference type="ChEBI" id="CHEBI:74269"/>
        <dbReference type="ChEBI" id="CHEBI:74480"/>
        <dbReference type="EC" id="2.1.1.33"/>
    </reaction>
</comment>
<dbReference type="PANTHER" id="PTHR23417">
    <property type="entry name" value="3-DEOXY-D-MANNO-OCTULOSONIC-ACID TRANSFERASE/TRNA GUANINE-N 7 - -METHYLTRANSFERASE"/>
    <property type="match status" value="1"/>
</dbReference>
<dbReference type="EC" id="2.1.1.33" evidence="2"/>
<keyword evidence="5" id="KW-0949">S-adenosyl-L-methionine</keyword>
<dbReference type="InterPro" id="IPR003358">
    <property type="entry name" value="tRNA_(Gua-N-7)_MeTrfase_Trmb"/>
</dbReference>
<keyword evidence="7" id="KW-1185">Reference proteome</keyword>
<dbReference type="Gene3D" id="3.40.50.150">
    <property type="entry name" value="Vaccinia Virus protein VP39"/>
    <property type="match status" value="1"/>
</dbReference>
<keyword evidence="4" id="KW-0808">Transferase</keyword>
<gene>
    <name evidence="8" type="primary">LOC120279051</name>
</gene>
<evidence type="ECO:0000256" key="5">
    <source>
        <dbReference type="ARBA" id="ARBA00022691"/>
    </source>
</evidence>
<dbReference type="Proteomes" id="UP001515500">
    <property type="component" value="Chromosome 16"/>
</dbReference>
<dbReference type="GO" id="GO:0008176">
    <property type="term" value="F:tRNA (guanine(46)-N7)-methyltransferase activity"/>
    <property type="evidence" value="ECO:0007669"/>
    <property type="project" value="UniProtKB-EC"/>
</dbReference>
<dbReference type="PROSITE" id="PS51625">
    <property type="entry name" value="SAM_MT_TRMB"/>
    <property type="match status" value="1"/>
</dbReference>
<keyword evidence="3" id="KW-0489">Methyltransferase</keyword>
<sequence>MLGLRWNCSASPPSSRFALCFTKSSSSFALLPAPLRAFRAACWSQCSRSPNLVELEYADLNLKDFYGAGCVGHVRIRQHVNPLSSSFVAPVKVPEWKQVFSNPSLPLMVDIGCVLTGSGRFLIWLAKHLPESRNYLGLEIRNKLVQRSQFWVKELGLKNIYFMFANATISFEQLVPTYPGPLILVSILCPDPHFKKRHHKRRVVQKSLVDSVVKNLSLGGQVILQSDVPDVALDMRDQFDARADVLKHIDALDANFTCDAQGWLLENPIGIRTEREIHAELEGAKIYKRMYQKV</sequence>
<evidence type="ECO:0000256" key="6">
    <source>
        <dbReference type="ARBA" id="ARBA00022694"/>
    </source>
</evidence>
<dbReference type="RefSeq" id="XP_039141829.1">
    <property type="nucleotide sequence ID" value="XM_039285895.1"/>
</dbReference>
<protein>
    <recommendedName>
        <fullName evidence="2">tRNA (guanine(46)-N(7))-methyltransferase</fullName>
        <ecNumber evidence="2">2.1.1.33</ecNumber>
    </recommendedName>
</protein>
<evidence type="ECO:0000313" key="7">
    <source>
        <dbReference type="Proteomes" id="UP001515500"/>
    </source>
</evidence>
<dbReference type="SUPFAM" id="SSF53335">
    <property type="entry name" value="S-adenosyl-L-methionine-dependent methyltransferases"/>
    <property type="match status" value="1"/>
</dbReference>
<keyword evidence="6" id="KW-0819">tRNA processing</keyword>
<evidence type="ECO:0000256" key="3">
    <source>
        <dbReference type="ARBA" id="ARBA00022603"/>
    </source>
</evidence>
<evidence type="ECO:0000256" key="2">
    <source>
        <dbReference type="ARBA" id="ARBA00011977"/>
    </source>
</evidence>
<organism evidence="7 8">
    <name type="scientific">Dioscorea cayennensis subsp. rotundata</name>
    <name type="common">White Guinea yam</name>
    <name type="synonym">Dioscorea rotundata</name>
    <dbReference type="NCBI Taxonomy" id="55577"/>
    <lineage>
        <taxon>Eukaryota</taxon>
        <taxon>Viridiplantae</taxon>
        <taxon>Streptophyta</taxon>
        <taxon>Embryophyta</taxon>
        <taxon>Tracheophyta</taxon>
        <taxon>Spermatophyta</taxon>
        <taxon>Magnoliopsida</taxon>
        <taxon>Liliopsida</taxon>
        <taxon>Dioscoreales</taxon>
        <taxon>Dioscoreaceae</taxon>
        <taxon>Dioscorea</taxon>
    </lineage>
</organism>
<dbReference type="AlphaFoldDB" id="A0AB40CP80"/>
<evidence type="ECO:0000256" key="4">
    <source>
        <dbReference type="ARBA" id="ARBA00022679"/>
    </source>
</evidence>
<evidence type="ECO:0000313" key="8">
    <source>
        <dbReference type="RefSeq" id="XP_039141829.1"/>
    </source>
</evidence>
<dbReference type="InterPro" id="IPR029063">
    <property type="entry name" value="SAM-dependent_MTases_sf"/>
</dbReference>
<reference evidence="8" key="1">
    <citation type="submission" date="2025-08" db="UniProtKB">
        <authorList>
            <consortium name="RefSeq"/>
        </authorList>
    </citation>
    <scope>IDENTIFICATION</scope>
</reference>
<dbReference type="Pfam" id="PF02390">
    <property type="entry name" value="Methyltransf_4"/>
    <property type="match status" value="1"/>
</dbReference>
<name>A0AB40CP80_DIOCR</name>
<dbReference type="GeneID" id="120279051"/>